<gene>
    <name evidence="1" type="ORF">HMPREF3230_00563</name>
</gene>
<name>A0A135Z812_GARVA</name>
<protein>
    <submittedName>
        <fullName evidence="1">Uncharacterized protein</fullName>
    </submittedName>
</protein>
<dbReference type="EMBL" id="LSRC01000020">
    <property type="protein sequence ID" value="KXI17767.1"/>
    <property type="molecule type" value="Genomic_DNA"/>
</dbReference>
<sequence length="49" mass="5905">MFEFDGEFSANFPRICWCVFCCKRICWRVANNEFVSAFIHDFERASKFV</sequence>
<comment type="caution">
    <text evidence="1">The sequence shown here is derived from an EMBL/GenBank/DDBJ whole genome shotgun (WGS) entry which is preliminary data.</text>
</comment>
<evidence type="ECO:0000313" key="2">
    <source>
        <dbReference type="Proteomes" id="UP000070505"/>
    </source>
</evidence>
<dbReference type="AlphaFoldDB" id="A0A135Z812"/>
<proteinExistence type="predicted"/>
<reference evidence="2" key="1">
    <citation type="submission" date="2016-02" db="EMBL/GenBank/DDBJ databases">
        <authorList>
            <person name="Mitreva M."/>
            <person name="Pepin K.H."/>
            <person name="Mihindukulasuriya K.A."/>
            <person name="Fulton R."/>
            <person name="Fronick C."/>
            <person name="O'Laughlin M."/>
            <person name="Miner T."/>
            <person name="Herter B."/>
            <person name="Rosa B.A."/>
            <person name="Cordes M."/>
            <person name="Tomlinson C."/>
            <person name="Wollam A."/>
            <person name="Palsikar V.B."/>
            <person name="Mardis E.R."/>
            <person name="Wilson R.K."/>
        </authorList>
    </citation>
    <scope>NUCLEOTIDE SEQUENCE [LARGE SCALE GENOMIC DNA]</scope>
    <source>
        <strain evidence="2">CMW7778B</strain>
    </source>
</reference>
<dbReference type="PATRIC" id="fig|2702.101.peg.548"/>
<evidence type="ECO:0000313" key="1">
    <source>
        <dbReference type="EMBL" id="KXI17767.1"/>
    </source>
</evidence>
<organism evidence="1 2">
    <name type="scientific">Gardnerella vaginalis</name>
    <dbReference type="NCBI Taxonomy" id="2702"/>
    <lineage>
        <taxon>Bacteria</taxon>
        <taxon>Bacillati</taxon>
        <taxon>Actinomycetota</taxon>
        <taxon>Actinomycetes</taxon>
        <taxon>Bifidobacteriales</taxon>
        <taxon>Bifidobacteriaceae</taxon>
        <taxon>Gardnerella</taxon>
    </lineage>
</organism>
<accession>A0A135Z812</accession>
<dbReference type="Proteomes" id="UP000070505">
    <property type="component" value="Unassembled WGS sequence"/>
</dbReference>